<proteinExistence type="inferred from homology"/>
<evidence type="ECO:0000313" key="12">
    <source>
        <dbReference type="Proteomes" id="UP000297452"/>
    </source>
</evidence>
<evidence type="ECO:0000256" key="5">
    <source>
        <dbReference type="ARBA" id="ARBA00022737"/>
    </source>
</evidence>
<evidence type="ECO:0000256" key="8">
    <source>
        <dbReference type="SAM" id="MobiDB-lite"/>
    </source>
</evidence>
<dbReference type="Pfam" id="PF01546">
    <property type="entry name" value="Peptidase_M20"/>
    <property type="match status" value="1"/>
</dbReference>
<evidence type="ECO:0000256" key="2">
    <source>
        <dbReference type="ARBA" id="ARBA00006247"/>
    </source>
</evidence>
<name>A0A4Z1I001_9HELO</name>
<dbReference type="OrthoDB" id="24893at2759"/>
<feature type="region of interest" description="Disordered" evidence="8">
    <location>
        <begin position="231"/>
        <end position="253"/>
    </location>
</feature>
<dbReference type="GO" id="GO:0004662">
    <property type="term" value="F:CAAX-protein geranylgeranyltransferase activity"/>
    <property type="evidence" value="ECO:0007669"/>
    <property type="project" value="UniProtKB-EC"/>
</dbReference>
<dbReference type="InterPro" id="IPR011650">
    <property type="entry name" value="Peptidase_M20_dimer"/>
</dbReference>
<dbReference type="InterPro" id="IPR041960">
    <property type="entry name" value="GGTase_I_beta"/>
</dbReference>
<keyword evidence="12" id="KW-1185">Reference proteome</keyword>
<gene>
    <name evidence="11" type="ORF">BOTNAR_0276g00040</name>
</gene>
<dbReference type="Pfam" id="PF00432">
    <property type="entry name" value="Prenyltrans"/>
    <property type="match status" value="1"/>
</dbReference>
<dbReference type="CDD" id="cd02895">
    <property type="entry name" value="GGTase-I"/>
    <property type="match status" value="1"/>
</dbReference>
<keyword evidence="6" id="KW-0862">Zinc</keyword>
<dbReference type="Proteomes" id="UP000297452">
    <property type="component" value="Unassembled WGS sequence"/>
</dbReference>
<dbReference type="PANTHER" id="PTHR43808:SF8">
    <property type="entry name" value="PEPTIDASE M20 DIMERISATION DOMAIN-CONTAINING PROTEIN"/>
    <property type="match status" value="1"/>
</dbReference>
<evidence type="ECO:0000256" key="6">
    <source>
        <dbReference type="ARBA" id="ARBA00022833"/>
    </source>
</evidence>
<dbReference type="AlphaFoldDB" id="A0A4Z1I001"/>
<accession>A0A4Z1I001</accession>
<organism evidence="11 12">
    <name type="scientific">Botryotinia narcissicola</name>
    <dbReference type="NCBI Taxonomy" id="278944"/>
    <lineage>
        <taxon>Eukaryota</taxon>
        <taxon>Fungi</taxon>
        <taxon>Dikarya</taxon>
        <taxon>Ascomycota</taxon>
        <taxon>Pezizomycotina</taxon>
        <taxon>Leotiomycetes</taxon>
        <taxon>Helotiales</taxon>
        <taxon>Sclerotiniaceae</taxon>
        <taxon>Botryotinia</taxon>
    </lineage>
</organism>
<evidence type="ECO:0000256" key="4">
    <source>
        <dbReference type="ARBA" id="ARBA00020603"/>
    </source>
</evidence>
<evidence type="ECO:0000313" key="11">
    <source>
        <dbReference type="EMBL" id="TGO54144.1"/>
    </source>
</evidence>
<comment type="similarity">
    <text evidence="2">Belongs to the peptidase M20A family.</text>
</comment>
<reference evidence="11 12" key="1">
    <citation type="submission" date="2017-12" db="EMBL/GenBank/DDBJ databases">
        <title>Comparative genomics of Botrytis spp.</title>
        <authorList>
            <person name="Valero-Jimenez C.A."/>
            <person name="Tapia P."/>
            <person name="Veloso J."/>
            <person name="Silva-Moreno E."/>
            <person name="Staats M."/>
            <person name="Valdes J.H."/>
            <person name="Van Kan J.A.L."/>
        </authorList>
    </citation>
    <scope>NUCLEOTIDE SEQUENCE [LARGE SCALE GENOMIC DNA]</scope>
    <source>
        <strain evidence="11 12">MUCL2120</strain>
    </source>
</reference>
<evidence type="ECO:0000256" key="1">
    <source>
        <dbReference type="ARBA" id="ARBA00001947"/>
    </source>
</evidence>
<dbReference type="EMBL" id="PQXJ01000276">
    <property type="protein sequence ID" value="TGO54144.1"/>
    <property type="molecule type" value="Genomic_DNA"/>
</dbReference>
<dbReference type="PANTHER" id="PTHR43808">
    <property type="entry name" value="ACETYLORNITHINE DEACETYLASE"/>
    <property type="match status" value="1"/>
</dbReference>
<dbReference type="GO" id="GO:0016787">
    <property type="term" value="F:hydrolase activity"/>
    <property type="evidence" value="ECO:0007669"/>
    <property type="project" value="InterPro"/>
</dbReference>
<feature type="domain" description="Peptidase M20 dimerisation" evidence="10">
    <location>
        <begin position="593"/>
        <end position="692"/>
    </location>
</feature>
<dbReference type="InterPro" id="IPR018247">
    <property type="entry name" value="EF_Hand_1_Ca_BS"/>
</dbReference>
<dbReference type="GO" id="GO:0005953">
    <property type="term" value="C:CAAX-protein geranylgeranyltransferase complex"/>
    <property type="evidence" value="ECO:0007669"/>
    <property type="project" value="InterPro"/>
</dbReference>
<dbReference type="Gene3D" id="1.50.10.20">
    <property type="match status" value="1"/>
</dbReference>
<dbReference type="PROSITE" id="PS00018">
    <property type="entry name" value="EF_HAND_1"/>
    <property type="match status" value="1"/>
</dbReference>
<dbReference type="SUPFAM" id="SSF48239">
    <property type="entry name" value="Terpenoid cyclases/Protein prenyltransferases"/>
    <property type="match status" value="1"/>
</dbReference>
<dbReference type="EC" id="2.5.1.59" evidence="3"/>
<feature type="compositionally biased region" description="Low complexity" evidence="8">
    <location>
        <begin position="235"/>
        <end position="252"/>
    </location>
</feature>
<protein>
    <recommendedName>
        <fullName evidence="4">Geranylgeranyl transferase type-1 subunit beta</fullName>
        <ecNumber evidence="3">2.5.1.59</ecNumber>
    </recommendedName>
    <alternativeName>
        <fullName evidence="7">Geranylgeranyl transferase type I subunit beta</fullName>
    </alternativeName>
</protein>
<dbReference type="InterPro" id="IPR008930">
    <property type="entry name" value="Terpenoid_cyclase/PrenylTrfase"/>
</dbReference>
<keyword evidence="5" id="KW-0677">Repeat</keyword>
<sequence length="757" mass="83362">MVEAKLEVAKHIKYWQRCLHSLLPTVYTSTDSSRMTLGFFILSALDLLNVGASTFPESQRRAIRAWILKCQHPFGGFCGSTNHRFPDVYYTDVGNGKRDIDPANLPAMFFAVLSLGFVGGLEDVKRKECLRWLKRLQREDGSFGEFITEDGKIQGGTDMRYCYVATALRWMLTGDAHEERGEDDIDVEKLVGHLRAGQTYDGGISESAQHEAHAGYTYCAIASLSLLDRLPKQASSQPTESSSPNSTSPGLTNLPETIRWLALRQTSYNDEEEDDEDDHNEATSDHHFVPDIDSTFVGFNGRCNKRVDTCYCFWVGGSLSMLGRSDVINKDGSRRFLFEKTQHMIGGFGKTPGDPPDIYHSYLVLAALAVLKEPGIKELDSALCISVDAKKNMEELRKAALVPSRTYWVHGYSFTTPIIDESSSGALSLLELHKSLVEIGSITGNEHDVGAFLISYLKEQNLTVEIQDVDLVESSSSSGKKRQNVLAYIGNKRQTRTLVTSHIDTVPPFWPYERRGDEIWGRGSVDAKASVAAQITAYQDLIAAGKIHEGDVALLYVVGEETLGAGMKEANNLCLSWETVIFGEPTELKLAAGHKGIISLRITAKGKAGHSGYPSLGRNANAMLIPALYELGRMYLPWSEKYGNTTLNIGRVDGGVAANVIAEDAMAKIAIRIAAGTPEELRKLVLDVIEKTGDVEGFETITVNYGTDVPNLEGDHKRYLYGPGDILVAHSDHEHLKISDLEEAVGGYKKLIEHSLA</sequence>
<dbReference type="Pfam" id="PF07687">
    <property type="entry name" value="M20_dimer"/>
    <property type="match status" value="1"/>
</dbReference>
<dbReference type="InterPro" id="IPR002933">
    <property type="entry name" value="Peptidase_M20"/>
</dbReference>
<comment type="caution">
    <text evidence="11">The sequence shown here is derived from an EMBL/GenBank/DDBJ whole genome shotgun (WGS) entry which is preliminary data.</text>
</comment>
<evidence type="ECO:0000256" key="7">
    <source>
        <dbReference type="ARBA" id="ARBA00031713"/>
    </source>
</evidence>
<dbReference type="CDD" id="cd05652">
    <property type="entry name" value="M20_ArgE_DapE-like_fungal"/>
    <property type="match status" value="1"/>
</dbReference>
<dbReference type="Gene3D" id="3.30.70.360">
    <property type="match status" value="1"/>
</dbReference>
<dbReference type="InterPro" id="IPR001330">
    <property type="entry name" value="Prenyltrans"/>
</dbReference>
<dbReference type="Gene3D" id="3.40.630.10">
    <property type="entry name" value="Zn peptidases"/>
    <property type="match status" value="1"/>
</dbReference>
<dbReference type="SUPFAM" id="SSF53187">
    <property type="entry name" value="Zn-dependent exopeptidases"/>
    <property type="match status" value="1"/>
</dbReference>
<evidence type="ECO:0000259" key="10">
    <source>
        <dbReference type="Pfam" id="PF07687"/>
    </source>
</evidence>
<comment type="cofactor">
    <cofactor evidence="1">
        <name>Zn(2+)</name>
        <dbReference type="ChEBI" id="CHEBI:29105"/>
    </cofactor>
</comment>
<evidence type="ECO:0000259" key="9">
    <source>
        <dbReference type="Pfam" id="PF00432"/>
    </source>
</evidence>
<feature type="domain" description="Prenyltransferase alpha-alpha toroid" evidence="9">
    <location>
        <begin position="6"/>
        <end position="385"/>
    </location>
</feature>
<dbReference type="STRING" id="278944.A0A4Z1I001"/>
<evidence type="ECO:0000256" key="3">
    <source>
        <dbReference type="ARBA" id="ARBA00012700"/>
    </source>
</evidence>
<dbReference type="InterPro" id="IPR050072">
    <property type="entry name" value="Peptidase_M20A"/>
</dbReference>